<proteinExistence type="inferred from homology"/>
<dbReference type="EMBL" id="CP033004">
    <property type="protein sequence ID" value="QCI23358.1"/>
    <property type="molecule type" value="Genomic_DNA"/>
</dbReference>
<sequence length="151" mass="17753">MDFIKILFIVSFILISWRTRSVLQYNRGFRVSKELQKAISWIICNSLSDPRLKVLITVLEVQISRDFKYSKIYISIFESCTTLSSKDILLILRKSSKYIRFLLSKKVRLRIVPILNFVYDDSLIKGMKISSLINQSFLYKSQKNSLINRDS</sequence>
<evidence type="ECO:0000313" key="4">
    <source>
        <dbReference type="Proteomes" id="UP000298566"/>
    </source>
</evidence>
<dbReference type="HAMAP" id="MF_00003">
    <property type="entry name" value="RbfA"/>
    <property type="match status" value="1"/>
</dbReference>
<evidence type="ECO:0000256" key="1">
    <source>
        <dbReference type="ARBA" id="ARBA00022517"/>
    </source>
</evidence>
<name>A0A4D6YBA4_BUCMH</name>
<dbReference type="AlphaFoldDB" id="A0A4D6YBA4"/>
<dbReference type="Gene3D" id="3.30.300.20">
    <property type="match status" value="1"/>
</dbReference>
<protein>
    <recommendedName>
        <fullName evidence="2">Ribosome-binding factor A</fullName>
    </recommendedName>
</protein>
<dbReference type="Pfam" id="PF02033">
    <property type="entry name" value="RBFA"/>
    <property type="match status" value="1"/>
</dbReference>
<dbReference type="Proteomes" id="UP000298566">
    <property type="component" value="Chromosome"/>
</dbReference>
<comment type="subunit">
    <text evidence="2">Monomer. Binds 30S ribosomal subunits, but not 50S ribosomal subunits or 70S ribosomes.</text>
</comment>
<reference evidence="3 4" key="1">
    <citation type="submission" date="2018-10" db="EMBL/GenBank/DDBJ databases">
        <title>Comparative functional genomics of the obligate endosymbiont Buchnera aphidicola.</title>
        <authorList>
            <person name="Chong R.A."/>
        </authorList>
    </citation>
    <scope>NUCLEOTIDE SEQUENCE [LARGE SCALE GENOMIC DNA]</scope>
    <source>
        <strain evidence="3 4">Mrh</strain>
    </source>
</reference>
<dbReference type="OrthoDB" id="307788at2"/>
<dbReference type="SUPFAM" id="SSF89919">
    <property type="entry name" value="Ribosome-binding factor A, RbfA"/>
    <property type="match status" value="1"/>
</dbReference>
<dbReference type="GO" id="GO:0030490">
    <property type="term" value="P:maturation of SSU-rRNA"/>
    <property type="evidence" value="ECO:0007669"/>
    <property type="project" value="UniProtKB-UniRule"/>
</dbReference>
<organism evidence="3 4">
    <name type="scientific">Buchnera aphidicola subsp. Melaphis rhois</name>
    <dbReference type="NCBI Taxonomy" id="118103"/>
    <lineage>
        <taxon>Bacteria</taxon>
        <taxon>Pseudomonadati</taxon>
        <taxon>Pseudomonadota</taxon>
        <taxon>Gammaproteobacteria</taxon>
        <taxon>Enterobacterales</taxon>
        <taxon>Erwiniaceae</taxon>
        <taxon>Buchnera</taxon>
    </lineage>
</organism>
<keyword evidence="2" id="KW-0963">Cytoplasm</keyword>
<gene>
    <name evidence="2 3" type="primary">rbfA</name>
    <name evidence="3" type="ORF">D9V73_01740</name>
</gene>
<dbReference type="NCBIfam" id="TIGR00082">
    <property type="entry name" value="rbfA"/>
    <property type="match status" value="1"/>
</dbReference>
<evidence type="ECO:0000313" key="3">
    <source>
        <dbReference type="EMBL" id="QCI23358.1"/>
    </source>
</evidence>
<dbReference type="InterPro" id="IPR020053">
    <property type="entry name" value="Ribosome-bd_factorA_CS"/>
</dbReference>
<accession>A0A4D6YBA4</accession>
<dbReference type="InterPro" id="IPR000238">
    <property type="entry name" value="RbfA"/>
</dbReference>
<comment type="subcellular location">
    <subcellularLocation>
        <location evidence="2">Cytoplasm</location>
    </subcellularLocation>
</comment>
<keyword evidence="1 2" id="KW-0690">Ribosome biogenesis</keyword>
<comment type="function">
    <text evidence="2">One of several proteins that assist in the late maturation steps of the functional core of the 30S ribosomal subunit. Associates with free 30S ribosomal subunits (but not with 30S subunits that are part of 70S ribosomes or polysomes). Required for efficient processing of 16S rRNA. May interact with the 5'-terminal helix region of 16S rRNA.</text>
</comment>
<dbReference type="GO" id="GO:0005829">
    <property type="term" value="C:cytosol"/>
    <property type="evidence" value="ECO:0007669"/>
    <property type="project" value="TreeGrafter"/>
</dbReference>
<dbReference type="InterPro" id="IPR023799">
    <property type="entry name" value="RbfA_dom_sf"/>
</dbReference>
<comment type="similarity">
    <text evidence="2">Belongs to the RbfA family.</text>
</comment>
<dbReference type="PANTHER" id="PTHR33515:SF1">
    <property type="entry name" value="RIBOSOME-BINDING FACTOR A, CHLOROPLASTIC-RELATED"/>
    <property type="match status" value="1"/>
</dbReference>
<dbReference type="PROSITE" id="PS01319">
    <property type="entry name" value="RBFA"/>
    <property type="match status" value="1"/>
</dbReference>
<dbReference type="InterPro" id="IPR015946">
    <property type="entry name" value="KH_dom-like_a/b"/>
</dbReference>
<evidence type="ECO:0000256" key="2">
    <source>
        <dbReference type="HAMAP-Rule" id="MF_00003"/>
    </source>
</evidence>
<dbReference type="GO" id="GO:0043024">
    <property type="term" value="F:ribosomal small subunit binding"/>
    <property type="evidence" value="ECO:0007669"/>
    <property type="project" value="TreeGrafter"/>
</dbReference>
<dbReference type="PANTHER" id="PTHR33515">
    <property type="entry name" value="RIBOSOME-BINDING FACTOR A, CHLOROPLASTIC-RELATED"/>
    <property type="match status" value="1"/>
</dbReference>